<dbReference type="PIRSF" id="PIRSF002161">
    <property type="entry name" value="Ribosomal_L5"/>
    <property type="match status" value="1"/>
</dbReference>
<comment type="function">
    <text evidence="6">This is one of the proteins that bind and probably mediate the attachment of the 5S RNA into the large ribosomal subunit, where it forms part of the central protuberance. In the 70S ribosome it contacts protein S13 of the 30S subunit (bridge B1b), connecting the 2 subunits; this bridge is implicated in subunit movement. Contacts the P site tRNA; the 5S rRNA and some of its associated proteins might help stabilize positioning of ribosome-bound tRNAs.</text>
</comment>
<protein>
    <recommendedName>
        <fullName evidence="5 7">Large ribosomal subunit protein uL5</fullName>
    </recommendedName>
</protein>
<dbReference type="GO" id="GO:0006412">
    <property type="term" value="P:translation"/>
    <property type="evidence" value="ECO:0007669"/>
    <property type="project" value="UniProtKB-UniRule"/>
</dbReference>
<dbReference type="OrthoDB" id="9806626at2"/>
<keyword evidence="3 7" id="KW-0689">Ribosomal protein</keyword>
<evidence type="ECO:0000256" key="2">
    <source>
        <dbReference type="ARBA" id="ARBA00022555"/>
    </source>
</evidence>
<dbReference type="HAMAP" id="MF_01333_B">
    <property type="entry name" value="Ribosomal_uL5_B"/>
    <property type="match status" value="1"/>
</dbReference>
<evidence type="ECO:0000256" key="6">
    <source>
        <dbReference type="ARBA" id="ARBA00058604"/>
    </source>
</evidence>
<keyword evidence="12" id="KW-1185">Reference proteome</keyword>
<dbReference type="KEGG" id="ntr:B0W44_00740"/>
<dbReference type="STRING" id="1471761.B0W44_00740"/>
<name>A0A1U9K3D4_9BACL</name>
<evidence type="ECO:0000256" key="1">
    <source>
        <dbReference type="ARBA" id="ARBA00008553"/>
    </source>
</evidence>
<feature type="domain" description="Large ribosomal subunit protein uL5 C-terminal" evidence="10">
    <location>
        <begin position="85"/>
        <end position="178"/>
    </location>
</feature>
<dbReference type="AlphaFoldDB" id="A0A1U9K3D4"/>
<dbReference type="PANTHER" id="PTHR11994">
    <property type="entry name" value="60S RIBOSOMAL PROTEIN L11-RELATED"/>
    <property type="match status" value="1"/>
</dbReference>
<evidence type="ECO:0000256" key="3">
    <source>
        <dbReference type="ARBA" id="ARBA00022980"/>
    </source>
</evidence>
<keyword evidence="4 7" id="KW-0687">Ribonucleoprotein</keyword>
<dbReference type="InterPro" id="IPR031309">
    <property type="entry name" value="Ribosomal_uL5_C"/>
</dbReference>
<comment type="subunit">
    <text evidence="7">Part of the 50S ribosomal subunit; part of the 5S rRNA/L5/L18/L25 subcomplex. Contacts the 5S rRNA and the P site tRNA. Forms a bridge to the 30S subunit in the 70S ribosome.</text>
</comment>
<dbReference type="NCBIfam" id="NF000585">
    <property type="entry name" value="PRK00010.1"/>
    <property type="match status" value="1"/>
</dbReference>
<dbReference type="GO" id="GO:0003735">
    <property type="term" value="F:structural constituent of ribosome"/>
    <property type="evidence" value="ECO:0007669"/>
    <property type="project" value="InterPro"/>
</dbReference>
<dbReference type="PROSITE" id="PS00358">
    <property type="entry name" value="RIBOSOMAL_L5"/>
    <property type="match status" value="1"/>
</dbReference>
<evidence type="ECO:0000256" key="7">
    <source>
        <dbReference type="HAMAP-Rule" id="MF_01333"/>
    </source>
</evidence>
<dbReference type="GO" id="GO:0019843">
    <property type="term" value="F:rRNA binding"/>
    <property type="evidence" value="ECO:0007669"/>
    <property type="project" value="UniProtKB-UniRule"/>
</dbReference>
<feature type="domain" description="Large ribosomal subunit protein uL5 N-terminal" evidence="9">
    <location>
        <begin position="25"/>
        <end position="81"/>
    </location>
</feature>
<evidence type="ECO:0000256" key="4">
    <source>
        <dbReference type="ARBA" id="ARBA00023274"/>
    </source>
</evidence>
<dbReference type="EMBL" id="CP019699">
    <property type="protein sequence ID" value="AQS54540.1"/>
    <property type="molecule type" value="Genomic_DNA"/>
</dbReference>
<dbReference type="GO" id="GO:1990904">
    <property type="term" value="C:ribonucleoprotein complex"/>
    <property type="evidence" value="ECO:0007669"/>
    <property type="project" value="UniProtKB-KW"/>
</dbReference>
<dbReference type="GO" id="GO:0000049">
    <property type="term" value="F:tRNA binding"/>
    <property type="evidence" value="ECO:0007669"/>
    <property type="project" value="UniProtKB-UniRule"/>
</dbReference>
<keyword evidence="7" id="KW-0699">rRNA-binding</keyword>
<organism evidence="11 12">
    <name type="scientific">Novibacillus thermophilus</name>
    <dbReference type="NCBI Taxonomy" id="1471761"/>
    <lineage>
        <taxon>Bacteria</taxon>
        <taxon>Bacillati</taxon>
        <taxon>Bacillota</taxon>
        <taxon>Bacilli</taxon>
        <taxon>Bacillales</taxon>
        <taxon>Thermoactinomycetaceae</taxon>
        <taxon>Novibacillus</taxon>
    </lineage>
</organism>
<evidence type="ECO:0000256" key="8">
    <source>
        <dbReference type="RuleBase" id="RU003930"/>
    </source>
</evidence>
<keyword evidence="2 7" id="KW-0820">tRNA-binding</keyword>
<evidence type="ECO:0000313" key="11">
    <source>
        <dbReference type="EMBL" id="AQS54540.1"/>
    </source>
</evidence>
<accession>A0A1U9K3D4</accession>
<dbReference type="SUPFAM" id="SSF55282">
    <property type="entry name" value="RL5-like"/>
    <property type="match status" value="1"/>
</dbReference>
<dbReference type="InterPro" id="IPR022803">
    <property type="entry name" value="Ribosomal_uL5_dom_sf"/>
</dbReference>
<dbReference type="RefSeq" id="WP_077718358.1">
    <property type="nucleotide sequence ID" value="NZ_CP019699.1"/>
</dbReference>
<dbReference type="InterPro" id="IPR002132">
    <property type="entry name" value="Ribosomal_uL5"/>
</dbReference>
<dbReference type="Gene3D" id="3.30.1440.10">
    <property type="match status" value="1"/>
</dbReference>
<proteinExistence type="inferred from homology"/>
<gene>
    <name evidence="7" type="primary">rplE</name>
    <name evidence="11" type="ORF">B0W44_00740</name>
</gene>
<dbReference type="Pfam" id="PF00281">
    <property type="entry name" value="Ribosomal_L5"/>
    <property type="match status" value="1"/>
</dbReference>
<keyword evidence="7" id="KW-0694">RNA-binding</keyword>
<evidence type="ECO:0000259" key="10">
    <source>
        <dbReference type="Pfam" id="PF00673"/>
    </source>
</evidence>
<dbReference type="Pfam" id="PF00673">
    <property type="entry name" value="Ribosomal_L5_C"/>
    <property type="match status" value="1"/>
</dbReference>
<dbReference type="FunFam" id="3.30.1440.10:FF:000001">
    <property type="entry name" value="50S ribosomal protein L5"/>
    <property type="match status" value="1"/>
</dbReference>
<dbReference type="InterPro" id="IPR020930">
    <property type="entry name" value="Ribosomal_uL5_bac-type"/>
</dbReference>
<sequence>MTARLKEQYVNDVVPALVKKFSYKSVMQAPRLEKVVINMGVGDAVQNVKFLDSAVEDLAKITGQKPIVTRAKKSVAGFKVREGMPIGCKVTLRGERMYHFVDKLFNVALPRVRDFRGVSPKSFDGRGNYTLGIKEQLIFPEIEYDKVEKVRGMDIVFVTTADTDEEARELLEQLGMPFRKS</sequence>
<dbReference type="InterPro" id="IPR020929">
    <property type="entry name" value="Ribosomal_uL5_CS"/>
</dbReference>
<comment type="similarity">
    <text evidence="1 7 8">Belongs to the universal ribosomal protein uL5 family.</text>
</comment>
<reference evidence="11 12" key="1">
    <citation type="journal article" date="2015" name="Int. J. Syst. Evol. Microbiol.">
        <title>Novibacillus thermophilus gen. nov., sp. nov., a Gram-staining-negative and moderately thermophilic member of the family Thermoactinomycetaceae.</title>
        <authorList>
            <person name="Yang G."/>
            <person name="Chen J."/>
            <person name="Zhou S."/>
        </authorList>
    </citation>
    <scope>NUCLEOTIDE SEQUENCE [LARGE SCALE GENOMIC DNA]</scope>
    <source>
        <strain evidence="11 12">SG-1</strain>
    </source>
</reference>
<dbReference type="Proteomes" id="UP000188603">
    <property type="component" value="Chromosome"/>
</dbReference>
<dbReference type="GO" id="GO:0005840">
    <property type="term" value="C:ribosome"/>
    <property type="evidence" value="ECO:0007669"/>
    <property type="project" value="UniProtKB-KW"/>
</dbReference>
<evidence type="ECO:0000256" key="5">
    <source>
        <dbReference type="ARBA" id="ARBA00035245"/>
    </source>
</evidence>
<evidence type="ECO:0000259" key="9">
    <source>
        <dbReference type="Pfam" id="PF00281"/>
    </source>
</evidence>
<evidence type="ECO:0000313" key="12">
    <source>
        <dbReference type="Proteomes" id="UP000188603"/>
    </source>
</evidence>
<comment type="function">
    <text evidence="7">This is 1 of the proteins that bind and probably mediate the attachment of the 5S RNA into the large ribosomal subunit, where it forms part of the central protuberance. In the 70S ribosome it contacts protein S13 of the 30S subunit (bridge B1b), connecting the 2 subunits; this bridge is implicated in subunit movement. Contacts the P site tRNA; the 5S rRNA and some of its associated proteins might help stabilize positioning of ribosome-bound tRNAs.</text>
</comment>
<dbReference type="InterPro" id="IPR031310">
    <property type="entry name" value="Ribosomal_uL5_N"/>
</dbReference>